<dbReference type="RefSeq" id="WP_142452596.1">
    <property type="nucleotide sequence ID" value="NZ_FXTP01000001.1"/>
</dbReference>
<evidence type="ECO:0000259" key="2">
    <source>
        <dbReference type="Pfam" id="PF00930"/>
    </source>
</evidence>
<evidence type="ECO:0000313" key="4">
    <source>
        <dbReference type="Proteomes" id="UP000317557"/>
    </source>
</evidence>
<dbReference type="GO" id="GO:0008236">
    <property type="term" value="F:serine-type peptidase activity"/>
    <property type="evidence" value="ECO:0007669"/>
    <property type="project" value="InterPro"/>
</dbReference>
<dbReference type="GO" id="GO:0006508">
    <property type="term" value="P:proteolysis"/>
    <property type="evidence" value="ECO:0007669"/>
    <property type="project" value="InterPro"/>
</dbReference>
<dbReference type="Pfam" id="PF00930">
    <property type="entry name" value="DPPIV_N"/>
    <property type="match status" value="1"/>
</dbReference>
<feature type="domain" description="Peptidase S9 prolyl oligopeptidase catalytic" evidence="1">
    <location>
        <begin position="556"/>
        <end position="770"/>
    </location>
</feature>
<dbReference type="SUPFAM" id="SSF53474">
    <property type="entry name" value="alpha/beta-Hydrolases"/>
    <property type="match status" value="1"/>
</dbReference>
<feature type="domain" description="Dipeptidylpeptidase IV N-terminal" evidence="2">
    <location>
        <begin position="149"/>
        <end position="467"/>
    </location>
</feature>
<reference evidence="3 4" key="1">
    <citation type="submission" date="2017-05" db="EMBL/GenBank/DDBJ databases">
        <authorList>
            <person name="Varghese N."/>
            <person name="Submissions S."/>
        </authorList>
    </citation>
    <scope>NUCLEOTIDE SEQUENCE [LARGE SCALE GENOMIC DNA]</scope>
    <source>
        <strain evidence="3 4">DSM 21985</strain>
    </source>
</reference>
<keyword evidence="3" id="KW-0645">Protease</keyword>
<keyword evidence="3" id="KW-0031">Aminopeptidase</keyword>
<dbReference type="PANTHER" id="PTHR11731">
    <property type="entry name" value="PROTEASE FAMILY S9B,C DIPEPTIDYL-PEPTIDASE IV-RELATED"/>
    <property type="match status" value="1"/>
</dbReference>
<dbReference type="InterPro" id="IPR050278">
    <property type="entry name" value="Serine_Prot_S9B/DPPIV"/>
</dbReference>
<proteinExistence type="predicted"/>
<name>A0A521AD42_9BACT</name>
<keyword evidence="4" id="KW-1185">Reference proteome</keyword>
<dbReference type="InterPro" id="IPR029058">
    <property type="entry name" value="AB_hydrolase_fold"/>
</dbReference>
<dbReference type="Pfam" id="PF00326">
    <property type="entry name" value="Peptidase_S9"/>
    <property type="match status" value="1"/>
</dbReference>
<dbReference type="Gene3D" id="2.140.10.30">
    <property type="entry name" value="Dipeptidylpeptidase IV, N-terminal domain"/>
    <property type="match status" value="1"/>
</dbReference>
<dbReference type="OrthoDB" id="9777457at2"/>
<sequence>MFTTLPSSKKYSLLILLGIIITTNTYAQKANFEAAERFKGERMEKLIGDTEVDPNWIEDTDTFWYSFKNEEGRNWYFVDVSRPSQRLLFDRDELASQLAEIFSKPFNAKELELNDFDYNTDKERFTFNVDSIEFTYNLNGKELIKGDSLQEEKEDDWKTFSPDSTWIAFARDHNLYVMRADDPDSTEIQLTEDGERWFSYQDEDGDTTSNKRLEANVNWFEDSEKFWVKRQDKRKVDELWVINSLGDRPELETYKYPMPGEDHVFIDEIKVFDPEAQSSVTLDTDKWEDQSLGGAYFNEGGIFETDKSDYLYILRRNRGWNKIDVLKADTETGNTEVLFSEESNPYFNTRFAQLAIINEGEEYIWWSERTGWGQLYRYNSDGQLKNTITSGNYVVGDIAKIDTARQTIYFSAYGREEGQNPYFENLYSVKFDGSRFRHLSPEDANHEITASEKGNYFLDNFSKVDEPTTSVIRDASGEITLQLQQVNMQAAEEIGWEAPEEFQIKAADGVTDLYGVMWKPFDFDSTRSYPIISYVYPGPQVEPFPTTFELDRYTGRNQALAQLGFVVVAFGNRGGSPLRSKYYHNYGYGNLRDYPLADNKYGIEQLAARHSFIDQERVGIFGHSGGGFMSTAALLTYPDFYDVAVSSAGNHDNNIYNIWWSEVHNGVQEKRETVTEMNEDSVEVEKEVITHEAGVDSNTDLAGNLKGHLLLVHGNVDNNVHPANTIRLADELIKAGKRFDMMILPGRRHGFGPYQPYFERMKWYYFAEHLLDDYRDNVEFNLPEEEE</sequence>
<keyword evidence="3" id="KW-0378">Hydrolase</keyword>
<evidence type="ECO:0000259" key="1">
    <source>
        <dbReference type="Pfam" id="PF00326"/>
    </source>
</evidence>
<accession>A0A521AD42</accession>
<evidence type="ECO:0000313" key="3">
    <source>
        <dbReference type="EMBL" id="SMO32686.1"/>
    </source>
</evidence>
<organism evidence="3 4">
    <name type="scientific">Gracilimonas mengyeensis</name>
    <dbReference type="NCBI Taxonomy" id="1302730"/>
    <lineage>
        <taxon>Bacteria</taxon>
        <taxon>Pseudomonadati</taxon>
        <taxon>Balneolota</taxon>
        <taxon>Balneolia</taxon>
        <taxon>Balneolales</taxon>
        <taxon>Balneolaceae</taxon>
        <taxon>Gracilimonas</taxon>
    </lineage>
</organism>
<protein>
    <submittedName>
        <fullName evidence="3">Dipeptidyl aminopeptidase/acylaminoacyl peptidase</fullName>
    </submittedName>
</protein>
<dbReference type="Gene3D" id="3.40.50.1820">
    <property type="entry name" value="alpha/beta hydrolase"/>
    <property type="match status" value="1"/>
</dbReference>
<gene>
    <name evidence="3" type="ORF">SAMN06265219_10162</name>
</gene>
<dbReference type="Proteomes" id="UP000317557">
    <property type="component" value="Unassembled WGS sequence"/>
</dbReference>
<dbReference type="GO" id="GO:0004177">
    <property type="term" value="F:aminopeptidase activity"/>
    <property type="evidence" value="ECO:0007669"/>
    <property type="project" value="UniProtKB-KW"/>
</dbReference>
<dbReference type="InterPro" id="IPR002469">
    <property type="entry name" value="Peptidase_S9B_N"/>
</dbReference>
<dbReference type="EMBL" id="FXTP01000001">
    <property type="protein sequence ID" value="SMO32686.1"/>
    <property type="molecule type" value="Genomic_DNA"/>
</dbReference>
<dbReference type="InterPro" id="IPR001375">
    <property type="entry name" value="Peptidase_S9_cat"/>
</dbReference>
<dbReference type="PANTHER" id="PTHR11731:SF193">
    <property type="entry name" value="DIPEPTIDYL PEPTIDASE 9"/>
    <property type="match status" value="1"/>
</dbReference>
<dbReference type="AlphaFoldDB" id="A0A521AD42"/>
<dbReference type="SUPFAM" id="SSF82171">
    <property type="entry name" value="DPP6 N-terminal domain-like"/>
    <property type="match status" value="1"/>
</dbReference>
<dbReference type="GO" id="GO:0008239">
    <property type="term" value="F:dipeptidyl-peptidase activity"/>
    <property type="evidence" value="ECO:0007669"/>
    <property type="project" value="TreeGrafter"/>
</dbReference>